<sequence length="207" mass="23411">MRALEWLRPIVETMAWDYCIAWQFSDDPSRYIEWTGCCCNGSQGVCRNVKEEIDATKQHFPQLCRDTYIKHSLKTKACEKLAKIPFHLPLYSGIHGEVAMSAQPAWIHDTLGTQVLIPFNGGLIELYTSRQVPRDEIMIEMLTTQFNTFSAQHILNPKIEASPNVSYPWSENSSLVSVDSTQVSPTQSDVNQPINLLGYDISGEAKE</sequence>
<name>A0AAU9LNP1_9ASTR</name>
<reference evidence="4 5" key="1">
    <citation type="submission" date="2022-01" db="EMBL/GenBank/DDBJ databases">
        <authorList>
            <person name="Xiong W."/>
            <person name="Schranz E."/>
        </authorList>
    </citation>
    <scope>NUCLEOTIDE SEQUENCE [LARGE SCALE GENOMIC DNA]</scope>
</reference>
<accession>A0AAU9LNP1</accession>
<evidence type="ECO:0000256" key="2">
    <source>
        <dbReference type="ARBA" id="ARBA00023163"/>
    </source>
</evidence>
<comment type="caution">
    <text evidence="4">The sequence shown here is derived from an EMBL/GenBank/DDBJ whole genome shotgun (WGS) entry which is preliminary data.</text>
</comment>
<dbReference type="InterPro" id="IPR025610">
    <property type="entry name" value="MYC/MYB_N"/>
</dbReference>
<dbReference type="AlphaFoldDB" id="A0AAU9LNP1"/>
<proteinExistence type="predicted"/>
<protein>
    <recommendedName>
        <fullName evidence="3">Transcription factor MYC/MYB N-terminal domain-containing protein</fullName>
    </recommendedName>
</protein>
<keyword evidence="2" id="KW-0804">Transcription</keyword>
<organism evidence="4 5">
    <name type="scientific">Lactuca virosa</name>
    <dbReference type="NCBI Taxonomy" id="75947"/>
    <lineage>
        <taxon>Eukaryota</taxon>
        <taxon>Viridiplantae</taxon>
        <taxon>Streptophyta</taxon>
        <taxon>Embryophyta</taxon>
        <taxon>Tracheophyta</taxon>
        <taxon>Spermatophyta</taxon>
        <taxon>Magnoliopsida</taxon>
        <taxon>eudicotyledons</taxon>
        <taxon>Gunneridae</taxon>
        <taxon>Pentapetalae</taxon>
        <taxon>asterids</taxon>
        <taxon>campanulids</taxon>
        <taxon>Asterales</taxon>
        <taxon>Asteraceae</taxon>
        <taxon>Cichorioideae</taxon>
        <taxon>Cichorieae</taxon>
        <taxon>Lactucinae</taxon>
        <taxon>Lactuca</taxon>
    </lineage>
</organism>
<evidence type="ECO:0000259" key="3">
    <source>
        <dbReference type="Pfam" id="PF14215"/>
    </source>
</evidence>
<keyword evidence="5" id="KW-1185">Reference proteome</keyword>
<feature type="domain" description="Transcription factor MYC/MYB N-terminal" evidence="3">
    <location>
        <begin position="7"/>
        <end position="146"/>
    </location>
</feature>
<evidence type="ECO:0000313" key="4">
    <source>
        <dbReference type="EMBL" id="CAH1414974.1"/>
    </source>
</evidence>
<gene>
    <name evidence="4" type="ORF">LVIROSA_LOCUS2853</name>
</gene>
<dbReference type="Pfam" id="PF14215">
    <property type="entry name" value="bHLH-MYC_N"/>
    <property type="match status" value="1"/>
</dbReference>
<evidence type="ECO:0000256" key="1">
    <source>
        <dbReference type="ARBA" id="ARBA00023015"/>
    </source>
</evidence>
<evidence type="ECO:0000313" key="5">
    <source>
        <dbReference type="Proteomes" id="UP001157418"/>
    </source>
</evidence>
<dbReference type="EMBL" id="CAKMRJ010000001">
    <property type="protein sequence ID" value="CAH1414974.1"/>
    <property type="molecule type" value="Genomic_DNA"/>
</dbReference>
<keyword evidence="1" id="KW-0805">Transcription regulation</keyword>
<dbReference type="Proteomes" id="UP001157418">
    <property type="component" value="Unassembled WGS sequence"/>
</dbReference>